<evidence type="ECO:0000256" key="1">
    <source>
        <dbReference type="SAM" id="SignalP"/>
    </source>
</evidence>
<reference evidence="2 3" key="1">
    <citation type="journal article" date="2018" name="Aquat. Microb. Ecol.">
        <title>Gammaproteobacterial methanotrophs dominate.</title>
        <authorList>
            <person name="Rissanen A.J."/>
            <person name="Saarenheimo J."/>
            <person name="Tiirola M."/>
            <person name="Peura S."/>
            <person name="Aalto S.L."/>
            <person name="Karvinen A."/>
            <person name="Nykanen H."/>
        </authorList>
    </citation>
    <scope>NUCLEOTIDE SEQUENCE [LARGE SCALE GENOMIC DNA]</scope>
    <source>
        <strain evidence="2">AMbin10</strain>
    </source>
</reference>
<evidence type="ECO:0000313" key="3">
    <source>
        <dbReference type="Proteomes" id="UP000249396"/>
    </source>
</evidence>
<gene>
    <name evidence="2" type="ORF">DM484_25540</name>
</gene>
<dbReference type="Proteomes" id="UP000249396">
    <property type="component" value="Unassembled WGS sequence"/>
</dbReference>
<protein>
    <recommendedName>
        <fullName evidence="4">Nonribosomal peptide synthetase MxaA</fullName>
    </recommendedName>
</protein>
<keyword evidence="1" id="KW-0732">Signal</keyword>
<organism evidence="2 3">
    <name type="scientific">Candidatus Methylumidiphilus alinenensis</name>
    <dbReference type="NCBI Taxonomy" id="2202197"/>
    <lineage>
        <taxon>Bacteria</taxon>
        <taxon>Pseudomonadati</taxon>
        <taxon>Pseudomonadota</taxon>
        <taxon>Gammaproteobacteria</taxon>
        <taxon>Methylococcales</taxon>
        <taxon>Candidatus Methylumidiphilus</taxon>
    </lineage>
</organism>
<dbReference type="AlphaFoldDB" id="A0A2W4QI01"/>
<evidence type="ECO:0000313" key="2">
    <source>
        <dbReference type="EMBL" id="PZN71801.1"/>
    </source>
</evidence>
<comment type="caution">
    <text evidence="2">The sequence shown here is derived from an EMBL/GenBank/DDBJ whole genome shotgun (WGS) entry which is preliminary data.</text>
</comment>
<name>A0A2W4QI01_9GAMM</name>
<feature type="signal peptide" evidence="1">
    <location>
        <begin position="1"/>
        <end position="21"/>
    </location>
</feature>
<dbReference type="EMBL" id="QJPH01000508">
    <property type="protein sequence ID" value="PZN71801.1"/>
    <property type="molecule type" value="Genomic_DNA"/>
</dbReference>
<proteinExistence type="predicted"/>
<evidence type="ECO:0008006" key="4">
    <source>
        <dbReference type="Google" id="ProtNLM"/>
    </source>
</evidence>
<feature type="chain" id="PRO_5015959010" description="Nonribosomal peptide synthetase MxaA" evidence="1">
    <location>
        <begin position="22"/>
        <end position="303"/>
    </location>
</feature>
<sequence length="303" mass="33664">MKNPFGIALGFALFFHSLAEASSPIHSIEISSPRDYGIVMGDTLAGVIRVETETGYHLETASIPQPGSAVNDFLEIREIHSDKQELGNETLYRIILIYQVFKGVREAETLTVPALPLRFERNGQSVETIAPAWNFTLTPIIPTNVPDEAVVLRGELPPPYYSGINHWRWLAACLSGLCGLGAYAAWRFGLPPFRRNVPPFARAASDLKKLGKKPATQENYRQGAKLLHDALNEAAGHTLLPGQLWRFLEAHPEYQGSTADLERFFMDSERVFYAIGTVPPVDFSLSKLEGLCRKLASAWGEKR</sequence>
<accession>A0A2W4QI01</accession>